<evidence type="ECO:0000313" key="2">
    <source>
        <dbReference type="EMBL" id="CAN66026.1"/>
    </source>
</evidence>
<dbReference type="GO" id="GO:0015074">
    <property type="term" value="P:DNA integration"/>
    <property type="evidence" value="ECO:0007669"/>
    <property type="project" value="InterPro"/>
</dbReference>
<protein>
    <recommendedName>
        <fullName evidence="1">Integrase catalytic domain-containing protein</fullName>
    </recommendedName>
</protein>
<accession>A5BUA1</accession>
<dbReference type="InterPro" id="IPR001584">
    <property type="entry name" value="Integrase_cat-core"/>
</dbReference>
<dbReference type="InterPro" id="IPR012337">
    <property type="entry name" value="RNaseH-like_sf"/>
</dbReference>
<dbReference type="GO" id="GO:0003676">
    <property type="term" value="F:nucleic acid binding"/>
    <property type="evidence" value="ECO:0007669"/>
    <property type="project" value="InterPro"/>
</dbReference>
<sequence length="253" mass="29533">MSGFIDEIFPINCALHWKWESAVDATNLAEILEQERVYEFLVGLKPGLMRYSRSTLDWRSTKKLLLVVTDYFNKWVEVEAYTNIKDKDVYKFVWKNIVCQFGIPQAIVTDNRLQFNSNVFRTFCLEPKIKNLYSTHRYPQSNGHAEATNRTLLNSKLKKRLASRKRRKIKKRLEREKGKWVDELIGVLWAYRITSRKPTGANPFALAYGMEAIILTEVGMPRARTAVWEAENDNSDLERHLDWADGEREVAAI</sequence>
<dbReference type="Pfam" id="PF00665">
    <property type="entry name" value="rve"/>
    <property type="match status" value="1"/>
</dbReference>
<gene>
    <name evidence="2" type="ORF">VITISV_028774</name>
</gene>
<name>A5BUA1_VITVI</name>
<dbReference type="PROSITE" id="PS50994">
    <property type="entry name" value="INTEGRASE"/>
    <property type="match status" value="1"/>
</dbReference>
<evidence type="ECO:0000259" key="1">
    <source>
        <dbReference type="PROSITE" id="PS50994"/>
    </source>
</evidence>
<dbReference type="PANTHER" id="PTHR37984">
    <property type="entry name" value="PROTEIN CBG26694"/>
    <property type="match status" value="1"/>
</dbReference>
<dbReference type="AlphaFoldDB" id="A5BUA1"/>
<dbReference type="InterPro" id="IPR036397">
    <property type="entry name" value="RNaseH_sf"/>
</dbReference>
<organism evidence="2">
    <name type="scientific">Vitis vinifera</name>
    <name type="common">Grape</name>
    <dbReference type="NCBI Taxonomy" id="29760"/>
    <lineage>
        <taxon>Eukaryota</taxon>
        <taxon>Viridiplantae</taxon>
        <taxon>Streptophyta</taxon>
        <taxon>Embryophyta</taxon>
        <taxon>Tracheophyta</taxon>
        <taxon>Spermatophyta</taxon>
        <taxon>Magnoliopsida</taxon>
        <taxon>eudicotyledons</taxon>
        <taxon>Gunneridae</taxon>
        <taxon>Pentapetalae</taxon>
        <taxon>rosids</taxon>
        <taxon>Vitales</taxon>
        <taxon>Vitaceae</taxon>
        <taxon>Viteae</taxon>
        <taxon>Vitis</taxon>
    </lineage>
</organism>
<dbReference type="Gene3D" id="3.30.420.10">
    <property type="entry name" value="Ribonuclease H-like superfamily/Ribonuclease H"/>
    <property type="match status" value="1"/>
</dbReference>
<dbReference type="InterPro" id="IPR050951">
    <property type="entry name" value="Retrovirus_Pol_polyprotein"/>
</dbReference>
<reference evidence="2" key="1">
    <citation type="journal article" date="2007" name="PLoS ONE">
        <title>The first genome sequence of an elite grapevine cultivar (Pinot noir Vitis vinifera L.): coping with a highly heterozygous genome.</title>
        <authorList>
            <person name="Velasco R."/>
            <person name="Zharkikh A."/>
            <person name="Troggio M."/>
            <person name="Cartwright D.A."/>
            <person name="Cestaro A."/>
            <person name="Pruss D."/>
            <person name="Pindo M."/>
            <person name="FitzGerald L.M."/>
            <person name="Vezzulli S."/>
            <person name="Reid J."/>
            <person name="Malacarne G."/>
            <person name="Iliev D."/>
            <person name="Coppola G."/>
            <person name="Wardell B."/>
            <person name="Micheletti D."/>
            <person name="Macalma T."/>
            <person name="Facci M."/>
            <person name="Mitchell J.T."/>
            <person name="Perazzolli M."/>
            <person name="Eldredge G."/>
            <person name="Gatto P."/>
            <person name="Oyzerski R."/>
            <person name="Moretto M."/>
            <person name="Gutin N."/>
            <person name="Stefanini M."/>
            <person name="Chen Y."/>
            <person name="Segala C."/>
            <person name="Davenport C."/>
            <person name="Dematte L."/>
            <person name="Mraz A."/>
            <person name="Battilana J."/>
            <person name="Stormo K."/>
            <person name="Costa F."/>
            <person name="Tao Q."/>
            <person name="Si-Ammour A."/>
            <person name="Harkins T."/>
            <person name="Lackey A."/>
            <person name="Perbost C."/>
            <person name="Taillon B."/>
            <person name="Stella A."/>
            <person name="Solovyev V."/>
            <person name="Fawcett J.A."/>
            <person name="Sterck L."/>
            <person name="Vandepoele K."/>
            <person name="Grando S.M."/>
            <person name="Toppo S."/>
            <person name="Moser C."/>
            <person name="Lanchbury J."/>
            <person name="Bogden R."/>
            <person name="Skolnick M."/>
            <person name="Sgaramella V."/>
            <person name="Bhatnagar S.K."/>
            <person name="Fontana P."/>
            <person name="Gutin A."/>
            <person name="Van de Peer Y."/>
            <person name="Salamini F."/>
            <person name="Viola R."/>
        </authorList>
    </citation>
    <scope>NUCLEOTIDE SEQUENCE</scope>
</reference>
<dbReference type="EMBL" id="AM471378">
    <property type="protein sequence ID" value="CAN66026.1"/>
    <property type="molecule type" value="Genomic_DNA"/>
</dbReference>
<dbReference type="SUPFAM" id="SSF53098">
    <property type="entry name" value="Ribonuclease H-like"/>
    <property type="match status" value="1"/>
</dbReference>
<feature type="domain" description="Integrase catalytic" evidence="1">
    <location>
        <begin position="42"/>
        <end position="211"/>
    </location>
</feature>
<dbReference type="PANTHER" id="PTHR37984:SF5">
    <property type="entry name" value="PROTEIN NYNRIN-LIKE"/>
    <property type="match status" value="1"/>
</dbReference>
<proteinExistence type="predicted"/>